<dbReference type="InterPro" id="IPR036388">
    <property type="entry name" value="WH-like_DNA-bd_sf"/>
</dbReference>
<evidence type="ECO:0008006" key="3">
    <source>
        <dbReference type="Google" id="ProtNLM"/>
    </source>
</evidence>
<organism evidence="1 2">
    <name type="scientific">Sarcina ventriculi</name>
    <name type="common">Clostridium ventriculi</name>
    <dbReference type="NCBI Taxonomy" id="1267"/>
    <lineage>
        <taxon>Bacteria</taxon>
        <taxon>Bacillati</taxon>
        <taxon>Bacillota</taxon>
        <taxon>Clostridia</taxon>
        <taxon>Eubacteriales</taxon>
        <taxon>Clostridiaceae</taxon>
        <taxon>Sarcina</taxon>
    </lineage>
</organism>
<dbReference type="Proteomes" id="UP000095488">
    <property type="component" value="Unassembled WGS sequence"/>
</dbReference>
<accession>A0ABM9UR34</accession>
<protein>
    <recommendedName>
        <fullName evidence="3">DUF4364 domain-containing protein</fullName>
    </recommendedName>
</protein>
<sequence>MNDNTLELAENKLLLLHIIKSIKYPISNTQLTDIVLENSFINYFMLQQYISELINSDFLRYENKDSKEVILLTKKGDRVLSLFKDRISANKLKYIDNCVNNKRESIKKEFSIFSDYTIDNNNSFLVNLKAKENDFLIIDFTISVPSKEEAKFLCNKWKENSSEIYNKIITALINS</sequence>
<evidence type="ECO:0000313" key="1">
    <source>
        <dbReference type="EMBL" id="CUN97258.1"/>
    </source>
</evidence>
<dbReference type="Gene3D" id="1.10.10.10">
    <property type="entry name" value="Winged helix-like DNA-binding domain superfamily/Winged helix DNA-binding domain"/>
    <property type="match status" value="1"/>
</dbReference>
<dbReference type="InterPro" id="IPR025374">
    <property type="entry name" value="DUF4364"/>
</dbReference>
<evidence type="ECO:0000313" key="2">
    <source>
        <dbReference type="Proteomes" id="UP000095488"/>
    </source>
</evidence>
<dbReference type="Pfam" id="PF14277">
    <property type="entry name" value="DUF4364"/>
    <property type="match status" value="1"/>
</dbReference>
<dbReference type="EMBL" id="CYZR01000005">
    <property type="protein sequence ID" value="CUN97258.1"/>
    <property type="molecule type" value="Genomic_DNA"/>
</dbReference>
<comment type="caution">
    <text evidence="1">The sequence shown here is derived from an EMBL/GenBank/DDBJ whole genome shotgun (WGS) entry which is preliminary data.</text>
</comment>
<keyword evidence="2" id="KW-1185">Reference proteome</keyword>
<dbReference type="RefSeq" id="WP_055259203.1">
    <property type="nucleotide sequence ID" value="NZ_CABIXL010000005.1"/>
</dbReference>
<reference evidence="1 2" key="1">
    <citation type="submission" date="2015-09" db="EMBL/GenBank/DDBJ databases">
        <authorList>
            <consortium name="Pathogen Informatics"/>
        </authorList>
    </citation>
    <scope>NUCLEOTIDE SEQUENCE [LARGE SCALE GENOMIC DNA]</scope>
    <source>
        <strain evidence="1 2">2789STDY5834858</strain>
    </source>
</reference>
<proteinExistence type="predicted"/>
<name>A0ABM9UR34_SARVE</name>
<gene>
    <name evidence="1" type="ORF">ERS852473_01544</name>
</gene>